<accession>A0A4Q8AJT1</accession>
<dbReference type="Gene3D" id="3.40.50.2000">
    <property type="entry name" value="Glycogen Phosphorylase B"/>
    <property type="match status" value="2"/>
</dbReference>
<dbReference type="CDD" id="cd03788">
    <property type="entry name" value="GT20_TPS"/>
    <property type="match status" value="1"/>
</dbReference>
<dbReference type="PANTHER" id="PTHR10788">
    <property type="entry name" value="TREHALOSE-6-PHOSPHATE SYNTHASE"/>
    <property type="match status" value="1"/>
</dbReference>
<dbReference type="InterPro" id="IPR001830">
    <property type="entry name" value="Glyco_trans_20"/>
</dbReference>
<sequence>MRRPGAERVRPRNATGETGAGAAASLGVRARCEHRSCRNGFIISAPASPAPAHTVAYGDYGLVVVSNRLPVDFVVDADGNEGWRSSPGGLVTALEPVMREADGAWVGWAGVADREFEPFENDGISIVPVPLSNEELERYYEGFSNDTLWPLYHDVIAPPSYHREWWESYVIVNRRFAAAAAMVAARGATVWVHDYQLQLVPAMLRGLRPDLVIGFFNHIPFPPYGIYSQLPWRKQIIEGLLGADVIGFQRVADAGNFTRAVRRLFGYTTRHTVVEVPTQNGELRRVVATNFPISIDVAGFEEMAGRPEIQARAREIRAGLGNPETVMLGVDRLDYTKGIAHRLKAYGELLAQGRLDIENTVLVQVASPSRERVATYMTLRDEIELQVGRLNGDHSSISHTAIAYLHQAYPREEMVALYLAADVMLVTALRDGMNLVAKEYVACRVNNDGVLVLSEFAGASDELKQALLINPHDIEGLKDAIETAVRMPAKQRRKRMKTLRKRLRQNSVSDWAKAFLDDLTGRAAVEPGVPDTLITKLREVAASERLLVALDFDGTLAPHVDRPEDARALESARTAVMRLVALPETRVAFVSGRALVSLEQVAEPPESVLLTGSHGIEMKLDQPEISLNLLSEEIAQLASLAEILDGIASKAEGAWVERKPAGFALHTRLVPAPTGLALQRTARASVQGILPSLSVLEGKNVLEFSVRSGNKGDALQQLRAYTQATSVFYAGDDVTDEHAFAVQGAGDLSLKIGQGFTVAGNRVRGPEELAEVLALLADFRAAQAGALDRARS</sequence>
<name>A0A4Q8AJT1_9MICO</name>
<dbReference type="GO" id="GO:0003825">
    <property type="term" value="F:alpha,alpha-trehalose-phosphate synthase (UDP-forming) activity"/>
    <property type="evidence" value="ECO:0007669"/>
    <property type="project" value="UniProtKB-UniRule"/>
</dbReference>
<dbReference type="NCBIfam" id="NF011071">
    <property type="entry name" value="PRK14501.1"/>
    <property type="match status" value="1"/>
</dbReference>
<evidence type="ECO:0000256" key="8">
    <source>
        <dbReference type="SAM" id="MobiDB-lite"/>
    </source>
</evidence>
<dbReference type="InterPro" id="IPR006379">
    <property type="entry name" value="HAD-SF_hydro_IIB"/>
</dbReference>
<keyword evidence="5" id="KW-0808">Transferase</keyword>
<dbReference type="PANTHER" id="PTHR10788:SF106">
    <property type="entry name" value="BCDNA.GH08860"/>
    <property type="match status" value="1"/>
</dbReference>
<dbReference type="NCBIfam" id="TIGR01484">
    <property type="entry name" value="HAD-SF-IIB"/>
    <property type="match status" value="1"/>
</dbReference>
<dbReference type="GO" id="GO:0016791">
    <property type="term" value="F:phosphatase activity"/>
    <property type="evidence" value="ECO:0007669"/>
    <property type="project" value="UniProtKB-ARBA"/>
</dbReference>
<dbReference type="InterPro" id="IPR036412">
    <property type="entry name" value="HAD-like_sf"/>
</dbReference>
<dbReference type="Proteomes" id="UP000291483">
    <property type="component" value="Unassembled WGS sequence"/>
</dbReference>
<dbReference type="Pfam" id="PF02358">
    <property type="entry name" value="Trehalose_PPase"/>
    <property type="match status" value="1"/>
</dbReference>
<evidence type="ECO:0000256" key="1">
    <source>
        <dbReference type="ARBA" id="ARBA00005199"/>
    </source>
</evidence>
<dbReference type="SUPFAM" id="SSF56784">
    <property type="entry name" value="HAD-like"/>
    <property type="match status" value="1"/>
</dbReference>
<organism evidence="9 10">
    <name type="scientific">Microterricola gilva</name>
    <dbReference type="NCBI Taxonomy" id="393267"/>
    <lineage>
        <taxon>Bacteria</taxon>
        <taxon>Bacillati</taxon>
        <taxon>Actinomycetota</taxon>
        <taxon>Actinomycetes</taxon>
        <taxon>Micrococcales</taxon>
        <taxon>Microbacteriaceae</taxon>
        <taxon>Microterricola</taxon>
    </lineage>
</organism>
<protein>
    <recommendedName>
        <fullName evidence="7">Alpha,alpha-trehalose-phosphate synthase</fullName>
        <ecNumber evidence="7">2.4.1.15</ecNumber>
    </recommendedName>
</protein>
<dbReference type="Pfam" id="PF00982">
    <property type="entry name" value="Glyco_transf_20"/>
    <property type="match status" value="1"/>
</dbReference>
<dbReference type="EMBL" id="SHLC01000001">
    <property type="protein sequence ID" value="RZU64628.1"/>
    <property type="molecule type" value="Genomic_DNA"/>
</dbReference>
<dbReference type="InterPro" id="IPR023214">
    <property type="entry name" value="HAD_sf"/>
</dbReference>
<gene>
    <name evidence="9" type="ORF">EV379_0931</name>
</gene>
<dbReference type="NCBIfam" id="TIGR02400">
    <property type="entry name" value="trehalose_OtsA"/>
    <property type="match status" value="1"/>
</dbReference>
<dbReference type="NCBIfam" id="TIGR00685">
    <property type="entry name" value="T6PP"/>
    <property type="match status" value="1"/>
</dbReference>
<keyword evidence="10" id="KW-1185">Reference proteome</keyword>
<dbReference type="SUPFAM" id="SSF53756">
    <property type="entry name" value="UDP-Glycosyltransferase/glycogen phosphorylase"/>
    <property type="match status" value="1"/>
</dbReference>
<dbReference type="GO" id="GO:0005992">
    <property type="term" value="P:trehalose biosynthetic process"/>
    <property type="evidence" value="ECO:0007669"/>
    <property type="project" value="UniProtKB-UniRule"/>
</dbReference>
<evidence type="ECO:0000256" key="5">
    <source>
        <dbReference type="ARBA" id="ARBA00022679"/>
    </source>
</evidence>
<keyword evidence="4" id="KW-0328">Glycosyltransferase</keyword>
<comment type="similarity">
    <text evidence="2">In the C-terminal section; belongs to the trehalose phosphatase family.</text>
</comment>
<dbReference type="Gene3D" id="3.30.70.1020">
    <property type="entry name" value="Trehalose-6-phosphate phosphatase related protein, domain 2"/>
    <property type="match status" value="1"/>
</dbReference>
<dbReference type="InterPro" id="IPR012766">
    <property type="entry name" value="Trehalose_OtsA"/>
</dbReference>
<dbReference type="Gene3D" id="3.40.50.1000">
    <property type="entry name" value="HAD superfamily/HAD-like"/>
    <property type="match status" value="1"/>
</dbReference>
<evidence type="ECO:0000256" key="2">
    <source>
        <dbReference type="ARBA" id="ARBA00006330"/>
    </source>
</evidence>
<feature type="compositionally biased region" description="Basic and acidic residues" evidence="8">
    <location>
        <begin position="1"/>
        <end position="10"/>
    </location>
</feature>
<reference evidence="9 10" key="1">
    <citation type="submission" date="2019-02" db="EMBL/GenBank/DDBJ databases">
        <title>Sequencing the genomes of 1000 actinobacteria strains.</title>
        <authorList>
            <person name="Klenk H.-P."/>
        </authorList>
    </citation>
    <scope>NUCLEOTIDE SEQUENCE [LARGE SCALE GENOMIC DNA]</scope>
    <source>
        <strain evidence="9 10">DSM 18319</strain>
    </source>
</reference>
<feature type="region of interest" description="Disordered" evidence="8">
    <location>
        <begin position="1"/>
        <end position="23"/>
    </location>
</feature>
<evidence type="ECO:0000256" key="3">
    <source>
        <dbReference type="ARBA" id="ARBA00008799"/>
    </source>
</evidence>
<dbReference type="AlphaFoldDB" id="A0A4Q8AJT1"/>
<dbReference type="InterPro" id="IPR003337">
    <property type="entry name" value="Trehalose_PPase"/>
</dbReference>
<evidence type="ECO:0000313" key="9">
    <source>
        <dbReference type="EMBL" id="RZU64628.1"/>
    </source>
</evidence>
<comment type="pathway">
    <text evidence="1">Glycan biosynthesis; trehalose biosynthesis.</text>
</comment>
<evidence type="ECO:0000313" key="10">
    <source>
        <dbReference type="Proteomes" id="UP000291483"/>
    </source>
</evidence>
<feature type="compositionally biased region" description="Low complexity" evidence="8">
    <location>
        <begin position="14"/>
        <end position="23"/>
    </location>
</feature>
<evidence type="ECO:0000256" key="6">
    <source>
        <dbReference type="ARBA" id="ARBA00048039"/>
    </source>
</evidence>
<evidence type="ECO:0000256" key="7">
    <source>
        <dbReference type="NCBIfam" id="TIGR02400"/>
    </source>
</evidence>
<comment type="catalytic activity">
    <reaction evidence="6">
        <text>D-glucose 6-phosphate + UDP-alpha-D-glucose = alpha,alpha-trehalose 6-phosphate + UDP + H(+)</text>
        <dbReference type="Rhea" id="RHEA:18889"/>
        <dbReference type="ChEBI" id="CHEBI:15378"/>
        <dbReference type="ChEBI" id="CHEBI:58223"/>
        <dbReference type="ChEBI" id="CHEBI:58429"/>
        <dbReference type="ChEBI" id="CHEBI:58885"/>
        <dbReference type="ChEBI" id="CHEBI:61548"/>
        <dbReference type="EC" id="2.4.1.15"/>
    </reaction>
</comment>
<dbReference type="UniPathway" id="UPA00299"/>
<comment type="similarity">
    <text evidence="3">Belongs to the glycosyltransferase 20 family.</text>
</comment>
<comment type="caution">
    <text evidence="9">The sequence shown here is derived from an EMBL/GenBank/DDBJ whole genome shotgun (WGS) entry which is preliminary data.</text>
</comment>
<evidence type="ECO:0000256" key="4">
    <source>
        <dbReference type="ARBA" id="ARBA00022676"/>
    </source>
</evidence>
<dbReference type="EC" id="2.4.1.15" evidence="7"/>
<proteinExistence type="inferred from homology"/>